<dbReference type="PANTHER" id="PTHR23389">
    <property type="entry name" value="CHROMOSOME TRANSMISSION FIDELITY FACTOR 18"/>
    <property type="match status" value="1"/>
</dbReference>
<dbReference type="GO" id="GO:0006260">
    <property type="term" value="P:DNA replication"/>
    <property type="evidence" value="ECO:0007669"/>
    <property type="project" value="UniProtKB-KW"/>
</dbReference>
<dbReference type="Gene3D" id="1.10.287.610">
    <property type="entry name" value="Helix hairpin bin"/>
    <property type="match status" value="1"/>
</dbReference>
<dbReference type="EC" id="6.5.1.2" evidence="2 14"/>
<feature type="binding site" evidence="14">
    <location>
        <begin position="32"/>
        <end position="36"/>
    </location>
    <ligand>
        <name>NAD(+)</name>
        <dbReference type="ChEBI" id="CHEBI:57540"/>
    </ligand>
</feature>
<dbReference type="PANTHER" id="PTHR23389:SF9">
    <property type="entry name" value="DNA LIGASE"/>
    <property type="match status" value="1"/>
</dbReference>
<dbReference type="InterPro" id="IPR013840">
    <property type="entry name" value="DNAligase_N"/>
</dbReference>
<dbReference type="GO" id="GO:0006281">
    <property type="term" value="P:DNA repair"/>
    <property type="evidence" value="ECO:0007669"/>
    <property type="project" value="UniProtKB-KW"/>
</dbReference>
<dbReference type="InterPro" id="IPR001357">
    <property type="entry name" value="BRCT_dom"/>
</dbReference>
<evidence type="ECO:0000256" key="3">
    <source>
        <dbReference type="ARBA" id="ARBA00013308"/>
    </source>
</evidence>
<dbReference type="InterPro" id="IPR003583">
    <property type="entry name" value="Hlx-hairpin-Hlx_DNA-bd_motif"/>
</dbReference>
<evidence type="ECO:0000256" key="8">
    <source>
        <dbReference type="ARBA" id="ARBA00022833"/>
    </source>
</evidence>
<sequence length="668" mass="75810">MDKEKERVEELTKLLNRYNYEYYVLNQSSVSDAEFDQLMEELQRLEFKRPDLKDRLSPTSRVGGGIADGFKKVTHRKYMLSIADVFNEEELYDFDKTIRKLTGLEEVEYMCEVKIDGLSCSLEYEGGDLQVASTRGDGTIGEDVTNNVLTIPSIPLHIAEMKDFEIRGEVYMPKASLKMLNEERTLKGEPLFANARNAASGSLKNLDPKVTAKRKLEAWWYYVPDAYEMGFKTHGEALDYASKLGFRTNPERRIVHGIKEVIAYMHEYQEKRPSLPYDIDGLVIKVNNMALYDTIGYTMKVPKWEIAYKFPPEEQITKVEDIEISVGRTGRVVPTAILQPVRVAGSMISRATLNNEDYIKGKDIRIGDYVSLHKAGDVIPEVEKVILERRKAGIEEYHFPSECPFCHEKLEKIQGQTYCVNDNCISRQINNLIFFVSDQGMDIDGIGEKLVESLFNEGLVRDIADFYLLKDHEEDLMMMDGIGKKTCESMFKAIEDSKKNDLYQLICGLAIPLVGKKTAIVLANHYQNLDKLMASSLEELSSLSDVGEITANRIMEYFHDEKNLAIIEKLRSYQVNFVNLHPLVEAKDNFFKGKKFVLTGALSVSRDEMTKRLERLGGKSSGSVSKATDFVLAGEAAGSKLTKAQQLGITIYSEEDILPLIEEAEKEM</sequence>
<evidence type="ECO:0000256" key="10">
    <source>
        <dbReference type="ARBA" id="ARBA00023027"/>
    </source>
</evidence>
<comment type="similarity">
    <text evidence="13 14">Belongs to the NAD-dependent DNA ligase family. LigA subfamily.</text>
</comment>
<keyword evidence="8 14" id="KW-0862">Zinc</keyword>
<evidence type="ECO:0000256" key="7">
    <source>
        <dbReference type="ARBA" id="ARBA00022763"/>
    </source>
</evidence>
<dbReference type="InterPro" id="IPR013839">
    <property type="entry name" value="DNAligase_adenylation"/>
</dbReference>
<keyword evidence="9 14" id="KW-0460">Magnesium</keyword>
<dbReference type="FunFam" id="3.30.470.30:FF:000001">
    <property type="entry name" value="DNA ligase"/>
    <property type="match status" value="1"/>
</dbReference>
<dbReference type="InterPro" id="IPR010994">
    <property type="entry name" value="RuvA_2-like"/>
</dbReference>
<comment type="function">
    <text evidence="1 14">DNA ligase that catalyzes the formation of phosphodiester linkages between 5'-phosphoryl and 3'-hydroxyl groups in double-stranded DNA using NAD as a coenzyme and as the energy source for the reaction. It is essential for DNA replication and repair of damaged DNA.</text>
</comment>
<feature type="domain" description="BRCT" evidence="16">
    <location>
        <begin position="586"/>
        <end position="668"/>
    </location>
</feature>
<dbReference type="KEGG" id="trc:DYE49_02875"/>
<dbReference type="PROSITE" id="PS01055">
    <property type="entry name" value="DNA_LIGASE_N1"/>
    <property type="match status" value="1"/>
</dbReference>
<feature type="binding site" evidence="14">
    <location>
        <position position="285"/>
    </location>
    <ligand>
        <name>NAD(+)</name>
        <dbReference type="ChEBI" id="CHEBI:57540"/>
    </ligand>
</feature>
<comment type="cofactor">
    <cofactor evidence="14">
        <name>Mg(2+)</name>
        <dbReference type="ChEBI" id="CHEBI:18420"/>
    </cofactor>
    <cofactor evidence="14">
        <name>Mn(2+)</name>
        <dbReference type="ChEBI" id="CHEBI:29035"/>
    </cofactor>
</comment>
<dbReference type="SMART" id="SM00278">
    <property type="entry name" value="HhH1"/>
    <property type="match status" value="3"/>
</dbReference>
<dbReference type="InterPro" id="IPR004150">
    <property type="entry name" value="NAD_DNA_ligase_OB"/>
</dbReference>
<evidence type="ECO:0000256" key="1">
    <source>
        <dbReference type="ARBA" id="ARBA00004067"/>
    </source>
</evidence>
<evidence type="ECO:0000256" key="14">
    <source>
        <dbReference type="HAMAP-Rule" id="MF_01588"/>
    </source>
</evidence>
<dbReference type="GO" id="GO:0003677">
    <property type="term" value="F:DNA binding"/>
    <property type="evidence" value="ECO:0007669"/>
    <property type="project" value="InterPro"/>
</dbReference>
<evidence type="ECO:0000256" key="11">
    <source>
        <dbReference type="ARBA" id="ARBA00023204"/>
    </source>
</evidence>
<dbReference type="Gene3D" id="6.20.10.30">
    <property type="match status" value="1"/>
</dbReference>
<feature type="binding site" evidence="14">
    <location>
        <position position="169"/>
    </location>
    <ligand>
        <name>NAD(+)</name>
        <dbReference type="ChEBI" id="CHEBI:57540"/>
    </ligand>
</feature>
<dbReference type="SUPFAM" id="SSF52113">
    <property type="entry name" value="BRCT domain"/>
    <property type="match status" value="1"/>
</dbReference>
<dbReference type="SUPFAM" id="SSF47781">
    <property type="entry name" value="RuvA domain 2-like"/>
    <property type="match status" value="1"/>
</dbReference>
<dbReference type="Gene3D" id="3.30.470.30">
    <property type="entry name" value="DNA ligase/mRNA capping enzyme"/>
    <property type="match status" value="1"/>
</dbReference>
<dbReference type="Pfam" id="PF12826">
    <property type="entry name" value="HHH_2"/>
    <property type="match status" value="1"/>
</dbReference>
<organism evidence="17 18">
    <name type="scientific">Treponema rectale</name>
    <dbReference type="NCBI Taxonomy" id="744512"/>
    <lineage>
        <taxon>Bacteria</taxon>
        <taxon>Pseudomonadati</taxon>
        <taxon>Spirochaetota</taxon>
        <taxon>Spirochaetia</taxon>
        <taxon>Spirochaetales</taxon>
        <taxon>Treponemataceae</taxon>
        <taxon>Treponema</taxon>
    </lineage>
</organism>
<dbReference type="Pfam" id="PF01653">
    <property type="entry name" value="DNA_ligase_aden"/>
    <property type="match status" value="1"/>
</dbReference>
<dbReference type="InterPro" id="IPR012340">
    <property type="entry name" value="NA-bd_OB-fold"/>
</dbReference>
<evidence type="ECO:0000256" key="4">
    <source>
        <dbReference type="ARBA" id="ARBA00022598"/>
    </source>
</evidence>
<feature type="binding site" evidence="14">
    <location>
        <position position="406"/>
    </location>
    <ligand>
        <name>Zn(2+)</name>
        <dbReference type="ChEBI" id="CHEBI:29105"/>
    </ligand>
</feature>
<dbReference type="Gene3D" id="1.10.150.20">
    <property type="entry name" value="5' to 3' exonuclease, C-terminal subdomain"/>
    <property type="match status" value="2"/>
</dbReference>
<evidence type="ECO:0000313" key="17">
    <source>
        <dbReference type="EMBL" id="QOS41203.1"/>
    </source>
</evidence>
<protein>
    <recommendedName>
        <fullName evidence="3 14">DNA ligase</fullName>
        <ecNumber evidence="2 14">6.5.1.2</ecNumber>
    </recommendedName>
    <alternativeName>
        <fullName evidence="14">Polydeoxyribonucleotide synthase [NAD(+)]</fullName>
    </alternativeName>
</protein>
<dbReference type="Gene3D" id="3.40.50.10190">
    <property type="entry name" value="BRCT domain"/>
    <property type="match status" value="1"/>
</dbReference>
<dbReference type="HAMAP" id="MF_01588">
    <property type="entry name" value="DNA_ligase_A"/>
    <property type="match status" value="1"/>
</dbReference>
<dbReference type="FunFam" id="2.40.50.140:FF:000012">
    <property type="entry name" value="DNA ligase"/>
    <property type="match status" value="1"/>
</dbReference>
<keyword evidence="4 14" id="KW-0436">Ligase</keyword>
<evidence type="ECO:0000313" key="18">
    <source>
        <dbReference type="Proteomes" id="UP000593591"/>
    </source>
</evidence>
<gene>
    <name evidence="14" type="primary">ligA</name>
    <name evidence="17" type="ORF">DYE49_02875</name>
</gene>
<reference evidence="17 18" key="1">
    <citation type="submission" date="2018-08" db="EMBL/GenBank/DDBJ databases">
        <title>The first complete genome of Treponema rectale (CHPAT), a commensal spirochete of the bovine rectum.</title>
        <authorList>
            <person name="Staton G.J."/>
            <person name="Clegg S.R."/>
            <person name="Carter S.D."/>
            <person name="Radford A.D."/>
            <person name="Darby A."/>
            <person name="Hall N."/>
            <person name="Birtles R.J."/>
            <person name="Evans N.J."/>
        </authorList>
    </citation>
    <scope>NUCLEOTIDE SEQUENCE [LARGE SCALE GENOMIC DNA]</scope>
    <source>
        <strain evidence="17 18">CHPA</strain>
    </source>
</reference>
<dbReference type="InterPro" id="IPR001679">
    <property type="entry name" value="DNA_ligase"/>
</dbReference>
<dbReference type="InterPro" id="IPR041663">
    <property type="entry name" value="DisA/LigA_HHH"/>
</dbReference>
<feature type="binding site" evidence="14">
    <location>
        <position position="419"/>
    </location>
    <ligand>
        <name>Zn(2+)</name>
        <dbReference type="ChEBI" id="CHEBI:29105"/>
    </ligand>
</feature>
<feature type="binding site" evidence="14">
    <location>
        <position position="135"/>
    </location>
    <ligand>
        <name>NAD(+)</name>
        <dbReference type="ChEBI" id="CHEBI:57540"/>
    </ligand>
</feature>
<feature type="binding site" evidence="14">
    <location>
        <position position="424"/>
    </location>
    <ligand>
        <name>Zn(2+)</name>
        <dbReference type="ChEBI" id="CHEBI:29105"/>
    </ligand>
</feature>
<evidence type="ECO:0000256" key="13">
    <source>
        <dbReference type="ARBA" id="ARBA00060881"/>
    </source>
</evidence>
<dbReference type="SMART" id="SM00532">
    <property type="entry name" value="LIGANc"/>
    <property type="match status" value="1"/>
</dbReference>
<dbReference type="PROSITE" id="PS50172">
    <property type="entry name" value="BRCT"/>
    <property type="match status" value="1"/>
</dbReference>
<keyword evidence="11 14" id="KW-0234">DNA repair</keyword>
<comment type="catalytic activity">
    <reaction evidence="12 14">
        <text>NAD(+) + (deoxyribonucleotide)n-3'-hydroxyl + 5'-phospho-(deoxyribonucleotide)m = (deoxyribonucleotide)n+m + AMP + beta-nicotinamide D-nucleotide.</text>
        <dbReference type="EC" id="6.5.1.2"/>
    </reaction>
</comment>
<dbReference type="InterPro" id="IPR036420">
    <property type="entry name" value="BRCT_dom_sf"/>
</dbReference>
<feature type="coiled-coil region" evidence="15">
    <location>
        <begin position="1"/>
        <end position="55"/>
    </location>
</feature>
<evidence type="ECO:0000256" key="12">
    <source>
        <dbReference type="ARBA" id="ARBA00034005"/>
    </source>
</evidence>
<dbReference type="GO" id="GO:0046872">
    <property type="term" value="F:metal ion binding"/>
    <property type="evidence" value="ECO:0007669"/>
    <property type="project" value="UniProtKB-KW"/>
</dbReference>
<dbReference type="GO" id="GO:0003911">
    <property type="term" value="F:DNA ligase (NAD+) activity"/>
    <property type="evidence" value="ECO:0007669"/>
    <property type="project" value="UniProtKB-UniRule"/>
</dbReference>
<dbReference type="NCBIfam" id="NF005932">
    <property type="entry name" value="PRK07956.1"/>
    <property type="match status" value="1"/>
</dbReference>
<feature type="binding site" evidence="14">
    <location>
        <position position="403"/>
    </location>
    <ligand>
        <name>Zn(2+)</name>
        <dbReference type="ChEBI" id="CHEBI:29105"/>
    </ligand>
</feature>
<dbReference type="Pfam" id="PF00533">
    <property type="entry name" value="BRCT"/>
    <property type="match status" value="1"/>
</dbReference>
<keyword evidence="6 14" id="KW-0479">Metal-binding</keyword>
<dbReference type="InterPro" id="IPR018239">
    <property type="entry name" value="DNA_ligase_AS"/>
</dbReference>
<dbReference type="EMBL" id="CP031517">
    <property type="protein sequence ID" value="QOS41203.1"/>
    <property type="molecule type" value="Genomic_DNA"/>
</dbReference>
<feature type="binding site" evidence="14">
    <location>
        <position position="112"/>
    </location>
    <ligand>
        <name>NAD(+)</name>
        <dbReference type="ChEBI" id="CHEBI:57540"/>
    </ligand>
</feature>
<dbReference type="Gene3D" id="2.40.50.140">
    <property type="entry name" value="Nucleic acid-binding proteins"/>
    <property type="match status" value="1"/>
</dbReference>
<dbReference type="SMART" id="SM00292">
    <property type="entry name" value="BRCT"/>
    <property type="match status" value="1"/>
</dbReference>
<feature type="binding site" evidence="14">
    <location>
        <position position="309"/>
    </location>
    <ligand>
        <name>NAD(+)</name>
        <dbReference type="ChEBI" id="CHEBI:57540"/>
    </ligand>
</feature>
<dbReference type="Pfam" id="PF03120">
    <property type="entry name" value="OB_DNA_ligase"/>
    <property type="match status" value="1"/>
</dbReference>
<feature type="binding site" evidence="14">
    <location>
        <begin position="81"/>
        <end position="82"/>
    </location>
    <ligand>
        <name>NAD(+)</name>
        <dbReference type="ChEBI" id="CHEBI:57540"/>
    </ligand>
</feature>
<evidence type="ECO:0000256" key="6">
    <source>
        <dbReference type="ARBA" id="ARBA00022723"/>
    </source>
</evidence>
<dbReference type="Proteomes" id="UP000593591">
    <property type="component" value="Chromosome"/>
</dbReference>
<keyword evidence="14" id="KW-0464">Manganese</keyword>
<dbReference type="GO" id="GO:0005829">
    <property type="term" value="C:cytosol"/>
    <property type="evidence" value="ECO:0007669"/>
    <property type="project" value="TreeGrafter"/>
</dbReference>
<keyword evidence="5 14" id="KW-0235">DNA replication</keyword>
<name>A0A7M1XNN9_9SPIR</name>
<dbReference type="CDD" id="cd17748">
    <property type="entry name" value="BRCT_DNA_ligase_like"/>
    <property type="match status" value="1"/>
</dbReference>
<evidence type="ECO:0000256" key="2">
    <source>
        <dbReference type="ARBA" id="ARBA00012722"/>
    </source>
</evidence>
<keyword evidence="7 14" id="KW-0227">DNA damage</keyword>
<evidence type="ECO:0000256" key="5">
    <source>
        <dbReference type="ARBA" id="ARBA00022705"/>
    </source>
</evidence>
<evidence type="ECO:0000256" key="9">
    <source>
        <dbReference type="ARBA" id="ARBA00022842"/>
    </source>
</evidence>
<dbReference type="SUPFAM" id="SSF56091">
    <property type="entry name" value="DNA ligase/mRNA capping enzyme, catalytic domain"/>
    <property type="match status" value="1"/>
</dbReference>
<dbReference type="AlphaFoldDB" id="A0A7M1XNN9"/>
<feature type="active site" description="N6-AMP-lysine intermediate" evidence="14">
    <location>
        <position position="114"/>
    </location>
</feature>
<dbReference type="SUPFAM" id="SSF50249">
    <property type="entry name" value="Nucleic acid-binding proteins"/>
    <property type="match status" value="1"/>
</dbReference>
<keyword evidence="10 14" id="KW-0520">NAD</keyword>
<dbReference type="CDD" id="cd00114">
    <property type="entry name" value="LIGANc"/>
    <property type="match status" value="1"/>
</dbReference>
<dbReference type="NCBIfam" id="TIGR00575">
    <property type="entry name" value="dnlj"/>
    <property type="match status" value="1"/>
</dbReference>
<evidence type="ECO:0000259" key="16">
    <source>
        <dbReference type="PROSITE" id="PS50172"/>
    </source>
</evidence>
<evidence type="ECO:0000256" key="15">
    <source>
        <dbReference type="SAM" id="Coils"/>
    </source>
</evidence>
<dbReference type="Pfam" id="PF14520">
    <property type="entry name" value="HHH_5"/>
    <property type="match status" value="1"/>
</dbReference>
<accession>A0A7M1XNN9</accession>
<dbReference type="PIRSF" id="PIRSF001604">
    <property type="entry name" value="LigA"/>
    <property type="match status" value="1"/>
</dbReference>
<proteinExistence type="inferred from homology"/>
<keyword evidence="15" id="KW-0175">Coiled coil</keyword>